<keyword evidence="2" id="KW-1185">Reference proteome</keyword>
<comment type="caution">
    <text evidence="1">The sequence shown here is derived from an EMBL/GenBank/DDBJ whole genome shotgun (WGS) entry which is preliminary data.</text>
</comment>
<reference evidence="2" key="1">
    <citation type="journal article" date="2019" name="Int. J. Syst. Evol. Microbiol.">
        <title>The Global Catalogue of Microorganisms (GCM) 10K type strain sequencing project: providing services to taxonomists for standard genome sequencing and annotation.</title>
        <authorList>
            <consortium name="The Broad Institute Genomics Platform"/>
            <consortium name="The Broad Institute Genome Sequencing Center for Infectious Disease"/>
            <person name="Wu L."/>
            <person name="Ma J."/>
        </authorList>
    </citation>
    <scope>NUCLEOTIDE SEQUENCE [LARGE SCALE GENOMIC DNA]</scope>
    <source>
        <strain evidence="2">CGMCC 1.6784</strain>
    </source>
</reference>
<dbReference type="Proteomes" id="UP000605099">
    <property type="component" value="Unassembled WGS sequence"/>
</dbReference>
<proteinExistence type="predicted"/>
<dbReference type="RefSeq" id="WP_188819938.1">
    <property type="nucleotide sequence ID" value="NZ_BMLK01000010.1"/>
</dbReference>
<name>A0ABQ2JRE3_9SPHN</name>
<protein>
    <submittedName>
        <fullName evidence="1">Uncharacterized protein</fullName>
    </submittedName>
</protein>
<accession>A0ABQ2JRE3</accession>
<evidence type="ECO:0000313" key="2">
    <source>
        <dbReference type="Proteomes" id="UP000605099"/>
    </source>
</evidence>
<organism evidence="1 2">
    <name type="scientific">Novosphingobium indicum</name>
    <dbReference type="NCBI Taxonomy" id="462949"/>
    <lineage>
        <taxon>Bacteria</taxon>
        <taxon>Pseudomonadati</taxon>
        <taxon>Pseudomonadota</taxon>
        <taxon>Alphaproteobacteria</taxon>
        <taxon>Sphingomonadales</taxon>
        <taxon>Sphingomonadaceae</taxon>
        <taxon>Novosphingobium</taxon>
    </lineage>
</organism>
<evidence type="ECO:0000313" key="1">
    <source>
        <dbReference type="EMBL" id="GGN51488.1"/>
    </source>
</evidence>
<dbReference type="EMBL" id="BMLK01000010">
    <property type="protein sequence ID" value="GGN51488.1"/>
    <property type="molecule type" value="Genomic_DNA"/>
</dbReference>
<sequence>MSASVPRLFADIKAMLEDMHAVAVEGQCCDNSPDMQLALTRLLRSRTATVEASLVIIAHRLGGEHD</sequence>
<gene>
    <name evidence="1" type="ORF">GCM10011349_24080</name>
</gene>